<keyword evidence="3" id="KW-0804">Transcription</keyword>
<dbReference type="GO" id="GO:0003677">
    <property type="term" value="F:DNA binding"/>
    <property type="evidence" value="ECO:0007669"/>
    <property type="project" value="InterPro"/>
</dbReference>
<dbReference type="GO" id="GO:0042797">
    <property type="term" value="P:tRNA transcription by RNA polymerase III"/>
    <property type="evidence" value="ECO:0007669"/>
    <property type="project" value="TreeGrafter"/>
</dbReference>
<comment type="caution">
    <text evidence="5">The sequence shown here is derived from an EMBL/GenBank/DDBJ whole genome shotgun (WGS) entry which is preliminary data.</text>
</comment>
<accession>A0AAN8FIC3</accession>
<dbReference type="PANTHER" id="PTHR13408:SF0">
    <property type="entry name" value="DNA-DIRECTED RNA POLYMERASE III SUBUNIT RPC4"/>
    <property type="match status" value="1"/>
</dbReference>
<evidence type="ECO:0000256" key="3">
    <source>
        <dbReference type="ARBA" id="ARBA00023163"/>
    </source>
</evidence>
<protein>
    <submittedName>
        <fullName evidence="5">Uncharacterized protein</fullName>
    </submittedName>
</protein>
<dbReference type="PANTHER" id="PTHR13408">
    <property type="entry name" value="DNA-DIRECTED RNA POLYMERASE III"/>
    <property type="match status" value="1"/>
</dbReference>
<proteinExistence type="predicted"/>
<keyword evidence="2" id="KW-0240">DNA-directed RNA polymerase</keyword>
<dbReference type="Proteomes" id="UP001331761">
    <property type="component" value="Unassembled WGS sequence"/>
</dbReference>
<sequence length="212" mass="23293">ENRENELFMLQLPGILKVLSQERPSEDKVIFNNCRPNGNAILDGVDARSLPVNEKTSVEQLSLPAAQSIGKLVITKDGRVVLKAGGHTMDVAHTASEGHHQSVIMVETSPQSRDAYAMHNGNGRFGDYGGTGGERNAVYYMGDVRHHFTASLDWNQLRPVGMENISTTLADAMAASSKKPKSSELDTIKLELKELQQQRSRQIAAALKRWNA</sequence>
<evidence type="ECO:0000256" key="4">
    <source>
        <dbReference type="ARBA" id="ARBA00023242"/>
    </source>
</evidence>
<feature type="non-terminal residue" evidence="5">
    <location>
        <position position="1"/>
    </location>
</feature>
<evidence type="ECO:0000313" key="6">
    <source>
        <dbReference type="Proteomes" id="UP001331761"/>
    </source>
</evidence>
<evidence type="ECO:0000256" key="2">
    <source>
        <dbReference type="ARBA" id="ARBA00022478"/>
    </source>
</evidence>
<organism evidence="5 6">
    <name type="scientific">Trichostrongylus colubriformis</name>
    <name type="common">Black scour worm</name>
    <dbReference type="NCBI Taxonomy" id="6319"/>
    <lineage>
        <taxon>Eukaryota</taxon>
        <taxon>Metazoa</taxon>
        <taxon>Ecdysozoa</taxon>
        <taxon>Nematoda</taxon>
        <taxon>Chromadorea</taxon>
        <taxon>Rhabditida</taxon>
        <taxon>Rhabditina</taxon>
        <taxon>Rhabditomorpha</taxon>
        <taxon>Strongyloidea</taxon>
        <taxon>Trichostrongylidae</taxon>
        <taxon>Trichostrongylus</taxon>
    </lineage>
</organism>
<keyword evidence="6" id="KW-1185">Reference proteome</keyword>
<evidence type="ECO:0000313" key="5">
    <source>
        <dbReference type="EMBL" id="KAK5974667.1"/>
    </source>
</evidence>
<comment type="subcellular location">
    <subcellularLocation>
        <location evidence="1">Nucleus</location>
    </subcellularLocation>
</comment>
<dbReference type="EMBL" id="WIXE01013977">
    <property type="protein sequence ID" value="KAK5974667.1"/>
    <property type="molecule type" value="Genomic_DNA"/>
</dbReference>
<evidence type="ECO:0000256" key="1">
    <source>
        <dbReference type="ARBA" id="ARBA00004123"/>
    </source>
</evidence>
<dbReference type="Pfam" id="PF05132">
    <property type="entry name" value="RNA_pol_Rpc4"/>
    <property type="match status" value="1"/>
</dbReference>
<reference evidence="5 6" key="1">
    <citation type="submission" date="2019-10" db="EMBL/GenBank/DDBJ databases">
        <title>Assembly and Annotation for the nematode Trichostrongylus colubriformis.</title>
        <authorList>
            <person name="Martin J."/>
        </authorList>
    </citation>
    <scope>NUCLEOTIDE SEQUENCE [LARGE SCALE GENOMIC DNA]</scope>
    <source>
        <strain evidence="5">G859</strain>
        <tissue evidence="5">Whole worm</tissue>
    </source>
</reference>
<gene>
    <name evidence="5" type="ORF">GCK32_018190</name>
</gene>
<name>A0AAN8FIC3_TRICO</name>
<dbReference type="AlphaFoldDB" id="A0AAN8FIC3"/>
<keyword evidence="4" id="KW-0539">Nucleus</keyword>
<dbReference type="GO" id="GO:0005666">
    <property type="term" value="C:RNA polymerase III complex"/>
    <property type="evidence" value="ECO:0007669"/>
    <property type="project" value="InterPro"/>
</dbReference>
<dbReference type="InterPro" id="IPR007811">
    <property type="entry name" value="RPC4"/>
</dbReference>